<dbReference type="PANTHER" id="PTHR11092">
    <property type="entry name" value="SUGAR NUCLEOTIDE EPIMERASE RELATED"/>
    <property type="match status" value="1"/>
</dbReference>
<evidence type="ECO:0000313" key="3">
    <source>
        <dbReference type="Proteomes" id="UP001157091"/>
    </source>
</evidence>
<accession>A0ABQ6HYK3</accession>
<feature type="domain" description="DUF1731" evidence="1">
    <location>
        <begin position="120"/>
        <end position="169"/>
    </location>
</feature>
<dbReference type="PANTHER" id="PTHR11092:SF0">
    <property type="entry name" value="EPIMERASE FAMILY PROTEIN SDR39U1"/>
    <property type="match status" value="1"/>
</dbReference>
<dbReference type="InterPro" id="IPR013549">
    <property type="entry name" value="DUF1731"/>
</dbReference>
<dbReference type="Gene3D" id="3.40.50.720">
    <property type="entry name" value="NAD(P)-binding Rossmann-like Domain"/>
    <property type="match status" value="1"/>
</dbReference>
<keyword evidence="3" id="KW-1185">Reference proteome</keyword>
<organism evidence="2 3">
    <name type="scientific">Luteimicrobium album</name>
    <dbReference type="NCBI Taxonomy" id="1054550"/>
    <lineage>
        <taxon>Bacteria</taxon>
        <taxon>Bacillati</taxon>
        <taxon>Actinomycetota</taxon>
        <taxon>Actinomycetes</taxon>
        <taxon>Micrococcales</taxon>
        <taxon>Luteimicrobium</taxon>
    </lineage>
</organism>
<protein>
    <recommendedName>
        <fullName evidence="1">DUF1731 domain-containing protein</fullName>
    </recommendedName>
</protein>
<proteinExistence type="predicted"/>
<dbReference type="Proteomes" id="UP001157091">
    <property type="component" value="Unassembled WGS sequence"/>
</dbReference>
<evidence type="ECO:0000313" key="2">
    <source>
        <dbReference type="EMBL" id="GMA23574.1"/>
    </source>
</evidence>
<comment type="caution">
    <text evidence="2">The sequence shown here is derived from an EMBL/GenBank/DDBJ whole genome shotgun (WGS) entry which is preliminary data.</text>
</comment>
<reference evidence="3" key="1">
    <citation type="journal article" date="2019" name="Int. J. Syst. Evol. Microbiol.">
        <title>The Global Catalogue of Microorganisms (GCM) 10K type strain sequencing project: providing services to taxonomists for standard genome sequencing and annotation.</title>
        <authorList>
            <consortium name="The Broad Institute Genomics Platform"/>
            <consortium name="The Broad Institute Genome Sequencing Center for Infectious Disease"/>
            <person name="Wu L."/>
            <person name="Ma J."/>
        </authorList>
    </citation>
    <scope>NUCLEOTIDE SEQUENCE [LARGE SCALE GENOMIC DNA]</scope>
    <source>
        <strain evidence="3">NBRC 106348</strain>
    </source>
</reference>
<dbReference type="RefSeq" id="WP_284292558.1">
    <property type="nucleotide sequence ID" value="NZ_BSUK01000001.1"/>
</dbReference>
<evidence type="ECO:0000259" key="1">
    <source>
        <dbReference type="Pfam" id="PF08338"/>
    </source>
</evidence>
<name>A0ABQ6HYK3_9MICO</name>
<dbReference type="Pfam" id="PF08338">
    <property type="entry name" value="DUF1731"/>
    <property type="match status" value="1"/>
</dbReference>
<gene>
    <name evidence="2" type="ORF">GCM10025864_13330</name>
</gene>
<dbReference type="SUPFAM" id="SSF51735">
    <property type="entry name" value="NAD(P)-binding Rossmann-fold domains"/>
    <property type="match status" value="1"/>
</dbReference>
<dbReference type="EMBL" id="BSUK01000001">
    <property type="protein sequence ID" value="GMA23574.1"/>
    <property type="molecule type" value="Genomic_DNA"/>
</dbReference>
<dbReference type="InterPro" id="IPR036291">
    <property type="entry name" value="NAD(P)-bd_dom_sf"/>
</dbReference>
<sequence>MTGVAEPWEEAVVGAHADHVVTLRTSLVLQPESPVVGRLELLTRFGLGGKVGSGRQWVSWIHVDDWLALVRAALGPDVGDVGAPAMPDGVLVASAPTPVRNAELMATLRAVTGRRLGVATPAPVARLGSWLLRSDPALGLTGRHCTSEVLAGLGWHFRYPTLEPALRDVVGHG</sequence>